<accession>A0A1C4XXU5</accession>
<proteinExistence type="inferred from homology"/>
<dbReference type="PROSITE" id="PS00061">
    <property type="entry name" value="ADH_SHORT"/>
    <property type="match status" value="1"/>
</dbReference>
<evidence type="ECO:0000256" key="1">
    <source>
        <dbReference type="ARBA" id="ARBA00006484"/>
    </source>
</evidence>
<dbReference type="SUPFAM" id="SSF51735">
    <property type="entry name" value="NAD(P)-binding Rossmann-fold domains"/>
    <property type="match status" value="1"/>
</dbReference>
<keyword evidence="2" id="KW-0560">Oxidoreductase</keyword>
<dbReference type="PANTHER" id="PTHR24321:SF11">
    <property type="entry name" value="BLR0893 PROTEIN"/>
    <property type="match status" value="1"/>
</dbReference>
<dbReference type="PRINTS" id="PR00081">
    <property type="entry name" value="GDHRDH"/>
</dbReference>
<gene>
    <name evidence="3" type="ORF">GA0070558_13144</name>
</gene>
<organism evidence="3 4">
    <name type="scientific">Micromonospora haikouensis</name>
    <dbReference type="NCBI Taxonomy" id="686309"/>
    <lineage>
        <taxon>Bacteria</taxon>
        <taxon>Bacillati</taxon>
        <taxon>Actinomycetota</taxon>
        <taxon>Actinomycetes</taxon>
        <taxon>Micromonosporales</taxon>
        <taxon>Micromonosporaceae</taxon>
        <taxon>Micromonospora</taxon>
    </lineage>
</organism>
<dbReference type="PANTHER" id="PTHR24321">
    <property type="entry name" value="DEHYDROGENASES, SHORT CHAIN"/>
    <property type="match status" value="1"/>
</dbReference>
<evidence type="ECO:0000256" key="2">
    <source>
        <dbReference type="ARBA" id="ARBA00023002"/>
    </source>
</evidence>
<evidence type="ECO:0000313" key="3">
    <source>
        <dbReference type="EMBL" id="SCF13294.1"/>
    </source>
</evidence>
<dbReference type="CDD" id="cd05233">
    <property type="entry name" value="SDR_c"/>
    <property type="match status" value="1"/>
</dbReference>
<dbReference type="InterPro" id="IPR020904">
    <property type="entry name" value="Sc_DH/Rdtase_CS"/>
</dbReference>
<dbReference type="PRINTS" id="PR00080">
    <property type="entry name" value="SDRFAMILY"/>
</dbReference>
<dbReference type="Pfam" id="PF13561">
    <property type="entry name" value="adh_short_C2"/>
    <property type="match status" value="1"/>
</dbReference>
<evidence type="ECO:0000313" key="4">
    <source>
        <dbReference type="Proteomes" id="UP000199375"/>
    </source>
</evidence>
<comment type="similarity">
    <text evidence="1">Belongs to the short-chain dehydrogenases/reductases (SDR) family.</text>
</comment>
<name>A0A1C4XXU5_9ACTN</name>
<dbReference type="InterPro" id="IPR036291">
    <property type="entry name" value="NAD(P)-bd_dom_sf"/>
</dbReference>
<reference evidence="3 4" key="1">
    <citation type="submission" date="2016-06" db="EMBL/GenBank/DDBJ databases">
        <authorList>
            <person name="Kjaerup R.B."/>
            <person name="Dalgaard T.S."/>
            <person name="Juul-Madsen H.R."/>
        </authorList>
    </citation>
    <scope>NUCLEOTIDE SEQUENCE [LARGE SCALE GENOMIC DNA]</scope>
    <source>
        <strain evidence="3 4">DSM 45626</strain>
    </source>
</reference>
<dbReference type="Proteomes" id="UP000199375">
    <property type="component" value="Unassembled WGS sequence"/>
</dbReference>
<dbReference type="FunFam" id="3.40.50.720:FF:000084">
    <property type="entry name" value="Short-chain dehydrogenase reductase"/>
    <property type="match status" value="1"/>
</dbReference>
<dbReference type="EMBL" id="FMCW01000031">
    <property type="protein sequence ID" value="SCF13294.1"/>
    <property type="molecule type" value="Genomic_DNA"/>
</dbReference>
<sequence>MPTDVVDTEQVRHMVRTAVETYERLDFAFNNAGVAHGGSMADLTEQAFDETFAVNVRGLWLCMQQELLVMRSQGYGRIVNNISVHGFRTVFPGVAAYVAAKHAAVSLTRIAAIEHAVDGIRVNGVAPGPIDTPMLAASEATVGGATAWKKLIPAGRVGRPEEVVGTVLWLLSDAASYVTGQVLAVDGGFLAV</sequence>
<dbReference type="InterPro" id="IPR002347">
    <property type="entry name" value="SDR_fam"/>
</dbReference>
<dbReference type="AlphaFoldDB" id="A0A1C4XXU5"/>
<dbReference type="GO" id="GO:0016491">
    <property type="term" value="F:oxidoreductase activity"/>
    <property type="evidence" value="ECO:0007669"/>
    <property type="project" value="UniProtKB-KW"/>
</dbReference>
<dbReference type="Gene3D" id="3.40.50.720">
    <property type="entry name" value="NAD(P)-binding Rossmann-like Domain"/>
    <property type="match status" value="1"/>
</dbReference>
<protein>
    <submittedName>
        <fullName evidence="3">NAD(P)-dependent dehydrogenase, short-chain alcohol dehydrogenase family</fullName>
    </submittedName>
</protein>